<dbReference type="PRINTS" id="PR00364">
    <property type="entry name" value="DISEASERSIST"/>
</dbReference>
<dbReference type="SUPFAM" id="SSF48452">
    <property type="entry name" value="TPR-like"/>
    <property type="match status" value="1"/>
</dbReference>
<dbReference type="InterPro" id="IPR002182">
    <property type="entry name" value="NB-ARC"/>
</dbReference>
<dbReference type="Pfam" id="PF13424">
    <property type="entry name" value="TPR_12"/>
    <property type="match status" value="2"/>
</dbReference>
<gene>
    <name evidence="2" type="ORF">CLV63_114161</name>
</gene>
<organism evidence="2 3">
    <name type="scientific">Murinocardiopsis flavida</name>
    <dbReference type="NCBI Taxonomy" id="645275"/>
    <lineage>
        <taxon>Bacteria</taxon>
        <taxon>Bacillati</taxon>
        <taxon>Actinomycetota</taxon>
        <taxon>Actinomycetes</taxon>
        <taxon>Streptosporangiales</taxon>
        <taxon>Nocardiopsidaceae</taxon>
        <taxon>Murinocardiopsis</taxon>
    </lineage>
</organism>
<reference evidence="2 3" key="1">
    <citation type="submission" date="2018-03" db="EMBL/GenBank/DDBJ databases">
        <title>Genomic Encyclopedia of Archaeal and Bacterial Type Strains, Phase II (KMG-II): from individual species to whole genera.</title>
        <authorList>
            <person name="Goeker M."/>
        </authorList>
    </citation>
    <scope>NUCLEOTIDE SEQUENCE [LARGE SCALE GENOMIC DNA]</scope>
    <source>
        <strain evidence="2 3">DSM 45312</strain>
    </source>
</reference>
<sequence>MGETTPMADNEITDASGAVVQAGAVHGDVHISASGRQTQTTPHQLPLNVNGFVNRRGDLATLDALVVAAASHQPPGWTAPMVVSTIAGAPGIGKTALAVHWAHRVRSDFSDGDLYVDMRGYGPGPRVEAVQALDTLLRALDVTPDRIPVDLDGRAALFRSLLSGKRVLVLIDNAASADQVRPLLPGSPESLVLVTSRSTLPGLVAREGASRMVLDILTPDESLTLLRQIVGAERVDSEPAAARRLAQLCVHLPLALRITAERVNSRPRAALSDFVAELSDEKERLDALGFEDDELSDVRAAFAASYNNLDPDAARLFRLTGLHPGNEFGVHACAAMADISTSAARRLLDRLARVHLVSETGTDRYRSHDLLRLYAAERAAEDETPTERTTVLRRMLDWYLRSVYNGHRVILPAFRELPLPPPEGSADPPAFDSVDDAMRWFETERSNLVDAVRIGTAGGLHDLGWRLPAVMYGFFELRGYWSQWRDIHLLGLEAADAADDDHGRACNHLGLGDANWFLQRIPEAFDCYRRAVDEGRRAGDGWVEGFALRQIGVLLQEQERFAEAIERVEEARAVFESTDERRGNGMALLTLGDCHRGLGHTGEAVRYCEEAVALFQRIGDTWSVAWGRCALGRALAGPGRWAESLSAYEEAFATFRAFGDRRNELRALVGMGEACTAAGWTDDARRHLGAAMEIAEELGDDEVADLAARIEALSAEAE</sequence>
<protein>
    <submittedName>
        <fullName evidence="2">NB-ARC domain-containing protein</fullName>
    </submittedName>
</protein>
<dbReference type="PANTHER" id="PTHR47691:SF3">
    <property type="entry name" value="HTH-TYPE TRANSCRIPTIONAL REGULATOR RV0890C-RELATED"/>
    <property type="match status" value="1"/>
</dbReference>
<dbReference type="EMBL" id="PYGA01000014">
    <property type="protein sequence ID" value="PSK95728.1"/>
    <property type="molecule type" value="Genomic_DNA"/>
</dbReference>
<evidence type="ECO:0000313" key="2">
    <source>
        <dbReference type="EMBL" id="PSK95728.1"/>
    </source>
</evidence>
<dbReference type="InterPro" id="IPR027417">
    <property type="entry name" value="P-loop_NTPase"/>
</dbReference>
<dbReference type="Gene3D" id="1.25.40.10">
    <property type="entry name" value="Tetratricopeptide repeat domain"/>
    <property type="match status" value="1"/>
</dbReference>
<comment type="caution">
    <text evidence="2">The sequence shown here is derived from an EMBL/GenBank/DDBJ whole genome shotgun (WGS) entry which is preliminary data.</text>
</comment>
<evidence type="ECO:0000313" key="3">
    <source>
        <dbReference type="Proteomes" id="UP000240542"/>
    </source>
</evidence>
<proteinExistence type="predicted"/>
<dbReference type="InterPro" id="IPR003593">
    <property type="entry name" value="AAA+_ATPase"/>
</dbReference>
<accession>A0A2P8DEV1</accession>
<feature type="domain" description="AAA+ ATPase" evidence="1">
    <location>
        <begin position="80"/>
        <end position="220"/>
    </location>
</feature>
<dbReference type="RefSeq" id="WP_245928921.1">
    <property type="nucleotide sequence ID" value="NZ_PYGA01000014.1"/>
</dbReference>
<evidence type="ECO:0000259" key="1">
    <source>
        <dbReference type="SMART" id="SM00382"/>
    </source>
</evidence>
<dbReference type="SMART" id="SM00028">
    <property type="entry name" value="TPR"/>
    <property type="match status" value="4"/>
</dbReference>
<dbReference type="Gene3D" id="3.40.50.300">
    <property type="entry name" value="P-loop containing nucleotide triphosphate hydrolases"/>
    <property type="match status" value="1"/>
</dbReference>
<keyword evidence="3" id="KW-1185">Reference proteome</keyword>
<dbReference type="SMART" id="SM00382">
    <property type="entry name" value="AAA"/>
    <property type="match status" value="1"/>
</dbReference>
<dbReference type="Pfam" id="PF00931">
    <property type="entry name" value="NB-ARC"/>
    <property type="match status" value="1"/>
</dbReference>
<dbReference type="InterPro" id="IPR011990">
    <property type="entry name" value="TPR-like_helical_dom_sf"/>
</dbReference>
<dbReference type="GO" id="GO:0043531">
    <property type="term" value="F:ADP binding"/>
    <property type="evidence" value="ECO:0007669"/>
    <property type="project" value="InterPro"/>
</dbReference>
<name>A0A2P8DEV1_9ACTN</name>
<dbReference type="AlphaFoldDB" id="A0A2P8DEV1"/>
<dbReference type="SUPFAM" id="SSF52540">
    <property type="entry name" value="P-loop containing nucleoside triphosphate hydrolases"/>
    <property type="match status" value="1"/>
</dbReference>
<dbReference type="Proteomes" id="UP000240542">
    <property type="component" value="Unassembled WGS sequence"/>
</dbReference>
<dbReference type="InterPro" id="IPR019734">
    <property type="entry name" value="TPR_rpt"/>
</dbReference>
<dbReference type="PANTHER" id="PTHR47691">
    <property type="entry name" value="REGULATOR-RELATED"/>
    <property type="match status" value="1"/>
</dbReference>